<dbReference type="Pfam" id="PF01479">
    <property type="entry name" value="S4"/>
    <property type="match status" value="1"/>
</dbReference>
<evidence type="ECO:0000256" key="5">
    <source>
        <dbReference type="SAM" id="MobiDB-lite"/>
    </source>
</evidence>
<reference evidence="7 8" key="1">
    <citation type="submission" date="2016-07" db="EMBL/GenBank/DDBJ databases">
        <title>Whole-genome of two Shewanella species isolated from a digestive organ of sea cucumber Apostichopus japonicus Selenka 1867.</title>
        <authorList>
            <person name="Hong H.-H."/>
            <person name="Choi H."/>
            <person name="Cheon S."/>
            <person name="Oh J.-S."/>
            <person name="Lee H.-G."/>
            <person name="Park C."/>
        </authorList>
    </citation>
    <scope>NUCLEOTIDE SEQUENCE [LARGE SCALE GENOMIC DNA]</scope>
    <source>
        <strain evidence="7 8">CSB03KR</strain>
    </source>
</reference>
<dbReference type="AlphaFoldDB" id="A0A1E5IYB6"/>
<evidence type="ECO:0000256" key="3">
    <source>
        <dbReference type="ARBA" id="ARBA00023125"/>
    </source>
</evidence>
<feature type="region of interest" description="Disordered" evidence="5">
    <location>
        <begin position="106"/>
        <end position="132"/>
    </location>
</feature>
<dbReference type="SMART" id="SM00363">
    <property type="entry name" value="S4"/>
    <property type="match status" value="1"/>
</dbReference>
<comment type="caution">
    <text evidence="7">The sequence shown here is derived from an EMBL/GenBank/DDBJ whole genome shotgun (WGS) entry which is preliminary data.</text>
</comment>
<dbReference type="CDD" id="cd00165">
    <property type="entry name" value="S4"/>
    <property type="match status" value="1"/>
</dbReference>
<dbReference type="GO" id="GO:0034605">
    <property type="term" value="P:cellular response to heat"/>
    <property type="evidence" value="ECO:0007669"/>
    <property type="project" value="InterPro"/>
</dbReference>
<evidence type="ECO:0000256" key="4">
    <source>
        <dbReference type="PIRNR" id="PIRNR016821"/>
    </source>
</evidence>
<evidence type="ECO:0000313" key="8">
    <source>
        <dbReference type="Proteomes" id="UP000095230"/>
    </source>
</evidence>
<keyword evidence="2 4" id="KW-0694">RNA-binding</keyword>
<feature type="domain" description="RNA-binding S4" evidence="6">
    <location>
        <begin position="11"/>
        <end position="74"/>
    </location>
</feature>
<gene>
    <name evidence="7" type="ORF">BEL05_01965</name>
</gene>
<dbReference type="InterPro" id="IPR002942">
    <property type="entry name" value="S4_RNA-bd"/>
</dbReference>
<comment type="similarity">
    <text evidence="1 4">Belongs to the HSP15 family.</text>
</comment>
<dbReference type="GO" id="GO:0003727">
    <property type="term" value="F:single-stranded RNA binding"/>
    <property type="evidence" value="ECO:0007669"/>
    <property type="project" value="InterPro"/>
</dbReference>
<protein>
    <recommendedName>
        <fullName evidence="4">Heat shock protein 15</fullName>
    </recommendedName>
</protein>
<evidence type="ECO:0000259" key="6">
    <source>
        <dbReference type="SMART" id="SM00363"/>
    </source>
</evidence>
<sequence length="132" mass="15205">MTMGSEPPSSVRLDKWLWAARFYKTRAIAKEMINGGKVHYNGQRAKSSKQAEVNAVIRLRQGHDDREVVIKLLSEQRHKATIAQTLYEETSESIAKRATYAEARRLNVLNNPAPDTKPDKKQRRQLIRFKES</sequence>
<dbReference type="InterPro" id="IPR025708">
    <property type="entry name" value="HSP15"/>
</dbReference>
<dbReference type="EMBL" id="MCBT01000015">
    <property type="protein sequence ID" value="OEG74843.1"/>
    <property type="molecule type" value="Genomic_DNA"/>
</dbReference>
<name>A0A1E5IYB6_SHECO</name>
<feature type="compositionally biased region" description="Basic residues" evidence="5">
    <location>
        <begin position="120"/>
        <end position="132"/>
    </location>
</feature>
<organism evidence="7 8">
    <name type="scientific">Shewanella colwelliana</name>
    <name type="common">Alteromonas colwelliana</name>
    <dbReference type="NCBI Taxonomy" id="23"/>
    <lineage>
        <taxon>Bacteria</taxon>
        <taxon>Pseudomonadati</taxon>
        <taxon>Pseudomonadota</taxon>
        <taxon>Gammaproteobacteria</taxon>
        <taxon>Alteromonadales</taxon>
        <taxon>Shewanellaceae</taxon>
        <taxon>Shewanella</taxon>
    </lineage>
</organism>
<dbReference type="Proteomes" id="UP000095230">
    <property type="component" value="Unassembled WGS sequence"/>
</dbReference>
<dbReference type="PROSITE" id="PS50889">
    <property type="entry name" value="S4"/>
    <property type="match status" value="1"/>
</dbReference>
<dbReference type="STRING" id="23.BEL05_01965"/>
<dbReference type="InterPro" id="IPR036986">
    <property type="entry name" value="S4_RNA-bd_sf"/>
</dbReference>
<keyword evidence="3 4" id="KW-0238">DNA-binding</keyword>
<dbReference type="PIRSF" id="PIRSF016821">
    <property type="entry name" value="HSP15"/>
    <property type="match status" value="1"/>
</dbReference>
<dbReference type="SUPFAM" id="SSF55174">
    <property type="entry name" value="Alpha-L RNA-binding motif"/>
    <property type="match status" value="1"/>
</dbReference>
<dbReference type="GO" id="GO:0003677">
    <property type="term" value="F:DNA binding"/>
    <property type="evidence" value="ECO:0007669"/>
    <property type="project" value="UniProtKB-KW"/>
</dbReference>
<accession>A0A1E5IYB6</accession>
<dbReference type="GO" id="GO:0043023">
    <property type="term" value="F:ribosomal large subunit binding"/>
    <property type="evidence" value="ECO:0007669"/>
    <property type="project" value="InterPro"/>
</dbReference>
<evidence type="ECO:0000256" key="1">
    <source>
        <dbReference type="ARBA" id="ARBA00008396"/>
    </source>
</evidence>
<evidence type="ECO:0000313" key="7">
    <source>
        <dbReference type="EMBL" id="OEG74843.1"/>
    </source>
</evidence>
<proteinExistence type="inferred from homology"/>
<dbReference type="Gene3D" id="3.10.290.10">
    <property type="entry name" value="RNA-binding S4 domain"/>
    <property type="match status" value="1"/>
</dbReference>
<dbReference type="NCBIfam" id="NF007673">
    <property type="entry name" value="PRK10348.1"/>
    <property type="match status" value="1"/>
</dbReference>
<evidence type="ECO:0000256" key="2">
    <source>
        <dbReference type="ARBA" id="ARBA00022884"/>
    </source>
</evidence>